<dbReference type="InterPro" id="IPR036759">
    <property type="entry name" value="TPK_catalytic_sf"/>
</dbReference>
<keyword evidence="4" id="KW-0067">ATP-binding</keyword>
<dbReference type="Proteomes" id="UP000070427">
    <property type="component" value="Unassembled WGS sequence"/>
</dbReference>
<evidence type="ECO:0000256" key="4">
    <source>
        <dbReference type="ARBA" id="ARBA00022840"/>
    </source>
</evidence>
<evidence type="ECO:0000313" key="9">
    <source>
        <dbReference type="Proteomes" id="UP000070427"/>
    </source>
</evidence>
<dbReference type="GO" id="GO:0016301">
    <property type="term" value="F:kinase activity"/>
    <property type="evidence" value="ECO:0007669"/>
    <property type="project" value="UniProtKB-KW"/>
</dbReference>
<dbReference type="PATRIC" id="fig|520764.3.peg.570"/>
<dbReference type="Gene3D" id="3.40.50.10240">
    <property type="entry name" value="Thiamin pyrophosphokinase, catalytic domain"/>
    <property type="match status" value="1"/>
</dbReference>
<dbReference type="InterPro" id="IPR007371">
    <property type="entry name" value="TPK_catalytic"/>
</dbReference>
<dbReference type="GO" id="GO:0005524">
    <property type="term" value="F:ATP binding"/>
    <property type="evidence" value="ECO:0007669"/>
    <property type="project" value="UniProtKB-KW"/>
</dbReference>
<sequence>MAEFIVGRAVVDKKTKRLIQRAKPGDIAVLCHKDIDEVAALQLIKSKVKGIINFQPSISGRFLNQGPEILVNSGKVVVDVCQDGLFDMIHEGDLIKIKNNGEIIVNEKFFCKGLVLNKEFIKSKYEEAKANYEKEIERFAINTLEYIKREKKILSSDYAVPMLKTDMRKKHVMVVVRGKDYREDILALKSYIEEIKPVLIGVDGGADALLEFGLKPDIIVGDMDSISDKGLKCGAEIVVHAYPDGRAPGLERVKRLGLEYKIMAVTGTSEDVALLLAYHSGADLIVTVGTHTNVIDFLEKGRQGMASTFLVRLKVGHILIDAKGVNKLYRSRIKSNYLAALLAAAFFPLLIISASSPVAKHLIRLLIIKVRMMIGFL</sequence>
<keyword evidence="1" id="KW-0808">Transferase</keyword>
<evidence type="ECO:0000256" key="2">
    <source>
        <dbReference type="ARBA" id="ARBA00022741"/>
    </source>
</evidence>
<gene>
    <name evidence="8" type="ORF">AN618_05400</name>
</gene>
<feature type="domain" description="SteA-like C-terminal" evidence="7">
    <location>
        <begin position="323"/>
        <end position="373"/>
    </location>
</feature>
<dbReference type="InParanoid" id="A0A140LC73"/>
<dbReference type="RefSeq" id="WP_066351749.1">
    <property type="nucleotide sequence ID" value="NZ_LOED01000004.1"/>
</dbReference>
<accession>A0A140LC73</accession>
<keyword evidence="9" id="KW-1185">Reference proteome</keyword>
<evidence type="ECO:0000259" key="6">
    <source>
        <dbReference type="Pfam" id="PF04263"/>
    </source>
</evidence>
<dbReference type="SUPFAM" id="SSF63999">
    <property type="entry name" value="Thiamin pyrophosphokinase, catalytic domain"/>
    <property type="match status" value="1"/>
</dbReference>
<keyword evidence="5" id="KW-1133">Transmembrane helix</keyword>
<comment type="caution">
    <text evidence="8">The sequence shown here is derived from an EMBL/GenBank/DDBJ whole genome shotgun (WGS) entry which is preliminary data.</text>
</comment>
<dbReference type="InterPro" id="IPR022215">
    <property type="entry name" value="SteA-like_C"/>
</dbReference>
<reference evidence="8 9" key="1">
    <citation type="submission" date="2015-12" db="EMBL/GenBank/DDBJ databases">
        <title>Draft genome sequnece of Fervidicola ferrireducens strain Y170.</title>
        <authorList>
            <person name="Patel B.K."/>
        </authorList>
    </citation>
    <scope>NUCLEOTIDE SEQUENCE [LARGE SCALE GENOMIC DNA]</scope>
    <source>
        <strain evidence="8 9">Y170</strain>
    </source>
</reference>
<evidence type="ECO:0000256" key="1">
    <source>
        <dbReference type="ARBA" id="ARBA00022679"/>
    </source>
</evidence>
<dbReference type="Pfam" id="PF12555">
    <property type="entry name" value="SteA-like_C"/>
    <property type="match status" value="1"/>
</dbReference>
<dbReference type="EMBL" id="LOED01000004">
    <property type="protein sequence ID" value="KXG78148.1"/>
    <property type="molecule type" value="Genomic_DNA"/>
</dbReference>
<keyword evidence="2" id="KW-0547">Nucleotide-binding</keyword>
<organism evidence="8 9">
    <name type="scientific">Fervidicola ferrireducens</name>
    <dbReference type="NCBI Taxonomy" id="520764"/>
    <lineage>
        <taxon>Bacteria</taxon>
        <taxon>Bacillati</taxon>
        <taxon>Bacillota</taxon>
        <taxon>Clostridia</taxon>
        <taxon>Thermosediminibacterales</taxon>
        <taxon>Thermosediminibacteraceae</taxon>
        <taxon>Fervidicola</taxon>
    </lineage>
</organism>
<dbReference type="NCBIfam" id="NF040608">
    <property type="entry name" value="division_SteA"/>
    <property type="match status" value="1"/>
</dbReference>
<evidence type="ECO:0000259" key="7">
    <source>
        <dbReference type="Pfam" id="PF12555"/>
    </source>
</evidence>
<dbReference type="GO" id="GO:0004788">
    <property type="term" value="F:thiamine diphosphokinase activity"/>
    <property type="evidence" value="ECO:0007669"/>
    <property type="project" value="InterPro"/>
</dbReference>
<keyword evidence="3" id="KW-0418">Kinase</keyword>
<dbReference type="GO" id="GO:0009229">
    <property type="term" value="P:thiamine diphosphate biosynthetic process"/>
    <property type="evidence" value="ECO:0007669"/>
    <property type="project" value="InterPro"/>
</dbReference>
<protein>
    <submittedName>
        <fullName evidence="8">Uncharacterized protein</fullName>
    </submittedName>
</protein>
<dbReference type="STRING" id="520764.AN618_05400"/>
<dbReference type="OrthoDB" id="9804377at2"/>
<evidence type="ECO:0000256" key="3">
    <source>
        <dbReference type="ARBA" id="ARBA00022777"/>
    </source>
</evidence>
<dbReference type="InterPro" id="IPR047795">
    <property type="entry name" value="Put_SteA-like"/>
</dbReference>
<feature type="transmembrane region" description="Helical" evidence="5">
    <location>
        <begin position="337"/>
        <end position="363"/>
    </location>
</feature>
<feature type="domain" description="Thiamin pyrophosphokinase catalytic" evidence="6">
    <location>
        <begin position="196"/>
        <end position="231"/>
    </location>
</feature>
<evidence type="ECO:0000256" key="5">
    <source>
        <dbReference type="SAM" id="Phobius"/>
    </source>
</evidence>
<dbReference type="AlphaFoldDB" id="A0A140LC73"/>
<proteinExistence type="predicted"/>
<name>A0A140LC73_9FIRM</name>
<keyword evidence="5" id="KW-0812">Transmembrane</keyword>
<keyword evidence="5" id="KW-0472">Membrane</keyword>
<evidence type="ECO:0000313" key="8">
    <source>
        <dbReference type="EMBL" id="KXG78148.1"/>
    </source>
</evidence>
<dbReference type="Pfam" id="PF04263">
    <property type="entry name" value="TPK_catalytic"/>
    <property type="match status" value="1"/>
</dbReference>